<dbReference type="EMBL" id="VXDD01000007">
    <property type="protein sequence ID" value="KAB0299142.1"/>
    <property type="molecule type" value="Genomic_DNA"/>
</dbReference>
<dbReference type="InterPro" id="IPR027417">
    <property type="entry name" value="P-loop_NTPase"/>
</dbReference>
<gene>
    <name evidence="1" type="ORF">F2Z80_25220</name>
    <name evidence="2" type="ORF">F2Z80_25280</name>
</gene>
<evidence type="ECO:0000313" key="2">
    <source>
        <dbReference type="EMBL" id="KAB0299153.1"/>
    </source>
</evidence>
<sequence>MSENKQEPSVFSPHNLNTRVRAANYFATPPPPDLVFGGVLASSVAGIIAPGSTGKGFFSLGICFDLYTGKNRLGLDIKKLQSDQKVAFITAEDQGVVIGGRIHSMMKEYQMSSDECVLMDEQIHFISVAGQIVMDLVDQRGNVNYALANEMIKEYSGYRLIFLDTLARMHTANENDNGNMSVLISVFEYIAKHTGAALVFMHHTNKSATLNAQGGDQGAARGAAAITDNIRYQLNLSKVTKEDAEAMGVPEDKRKLFLWLHESKVNYKEAEEDKLFERGNGGVLKAVKNSRSFDFNDAGEYGNG</sequence>
<dbReference type="AlphaFoldDB" id="A0A5N3RZG9"/>
<dbReference type="SUPFAM" id="SSF52540">
    <property type="entry name" value="P-loop containing nucleoside triphosphate hydrolases"/>
    <property type="match status" value="1"/>
</dbReference>
<organism evidence="2 3">
    <name type="scientific">Vibrio fortis</name>
    <dbReference type="NCBI Taxonomy" id="212667"/>
    <lineage>
        <taxon>Bacteria</taxon>
        <taxon>Pseudomonadati</taxon>
        <taxon>Pseudomonadota</taxon>
        <taxon>Gammaproteobacteria</taxon>
        <taxon>Vibrionales</taxon>
        <taxon>Vibrionaceae</taxon>
        <taxon>Vibrio</taxon>
    </lineage>
</organism>
<accession>A0A5N3RZG9</accession>
<reference evidence="2 3" key="1">
    <citation type="submission" date="2019-09" db="EMBL/GenBank/DDBJ databases">
        <title>Vibrio Fortis S7-72.</title>
        <authorList>
            <person name="Das S.K."/>
        </authorList>
    </citation>
    <scope>NUCLEOTIDE SEQUENCE [LARGE SCALE GENOMIC DNA]</scope>
    <source>
        <strain evidence="2 3">S7-72</strain>
    </source>
</reference>
<dbReference type="Proteomes" id="UP000326687">
    <property type="component" value="Unassembled WGS sequence"/>
</dbReference>
<dbReference type="EMBL" id="VXDD01000007">
    <property type="protein sequence ID" value="KAB0299153.1"/>
    <property type="molecule type" value="Genomic_DNA"/>
</dbReference>
<evidence type="ECO:0000313" key="1">
    <source>
        <dbReference type="EMBL" id="KAB0299142.1"/>
    </source>
</evidence>
<evidence type="ECO:0000313" key="3">
    <source>
        <dbReference type="Proteomes" id="UP000326687"/>
    </source>
</evidence>
<name>A0A5N3RZG9_9VIBR</name>
<proteinExistence type="predicted"/>
<dbReference type="Gene3D" id="3.40.50.300">
    <property type="entry name" value="P-loop containing nucleotide triphosphate hydrolases"/>
    <property type="match status" value="1"/>
</dbReference>
<dbReference type="Pfam" id="PF13481">
    <property type="entry name" value="AAA_25"/>
    <property type="match status" value="1"/>
</dbReference>
<dbReference type="RefSeq" id="WP_150897770.1">
    <property type="nucleotide sequence ID" value="NZ_VXDD01000007.1"/>
</dbReference>
<protein>
    <submittedName>
        <fullName evidence="2">AAA family ATPase</fullName>
    </submittedName>
</protein>
<comment type="caution">
    <text evidence="2">The sequence shown here is derived from an EMBL/GenBank/DDBJ whole genome shotgun (WGS) entry which is preliminary data.</text>
</comment>